<reference evidence="2 3" key="1">
    <citation type="journal article" date="2019" name="Int. J. Syst. Evol. Microbiol.">
        <title>The Global Catalogue of Microorganisms (GCM) 10K type strain sequencing project: providing services to taxonomists for standard genome sequencing and annotation.</title>
        <authorList>
            <consortium name="The Broad Institute Genomics Platform"/>
            <consortium name="The Broad Institute Genome Sequencing Center for Infectious Disease"/>
            <person name="Wu L."/>
            <person name="Ma J."/>
        </authorList>
    </citation>
    <scope>NUCLEOTIDE SEQUENCE [LARGE SCALE GENOMIC DNA]</scope>
    <source>
        <strain evidence="2 3">JCM 3272</strain>
    </source>
</reference>
<protein>
    <submittedName>
        <fullName evidence="2">HDOD domain-containing protein</fullName>
    </submittedName>
</protein>
<accession>A0ABN3G3A4</accession>
<dbReference type="EMBL" id="BAAARV010000023">
    <property type="protein sequence ID" value="GAA2343345.1"/>
    <property type="molecule type" value="Genomic_DNA"/>
</dbReference>
<feature type="domain" description="HDOD" evidence="1">
    <location>
        <begin position="197"/>
        <end position="383"/>
    </location>
</feature>
<comment type="caution">
    <text evidence="2">The sequence shown here is derived from an EMBL/GenBank/DDBJ whole genome shotgun (WGS) entry which is preliminary data.</text>
</comment>
<organism evidence="2 3">
    <name type="scientific">Dactylosporangium salmoneum</name>
    <dbReference type="NCBI Taxonomy" id="53361"/>
    <lineage>
        <taxon>Bacteria</taxon>
        <taxon>Bacillati</taxon>
        <taxon>Actinomycetota</taxon>
        <taxon>Actinomycetes</taxon>
        <taxon>Micromonosporales</taxon>
        <taxon>Micromonosporaceae</taxon>
        <taxon>Dactylosporangium</taxon>
    </lineage>
</organism>
<name>A0ABN3G3A4_9ACTN</name>
<evidence type="ECO:0000259" key="1">
    <source>
        <dbReference type="PROSITE" id="PS51833"/>
    </source>
</evidence>
<dbReference type="PIRSF" id="PIRSF003180">
    <property type="entry name" value="DiGMPpdiest_YuxH"/>
    <property type="match status" value="1"/>
</dbReference>
<dbReference type="Gene3D" id="3.20.20.450">
    <property type="entry name" value="EAL domain"/>
    <property type="match status" value="1"/>
</dbReference>
<dbReference type="InterPro" id="IPR035919">
    <property type="entry name" value="EAL_sf"/>
</dbReference>
<dbReference type="PROSITE" id="PS51833">
    <property type="entry name" value="HDOD"/>
    <property type="match status" value="1"/>
</dbReference>
<dbReference type="InterPro" id="IPR052340">
    <property type="entry name" value="RNase_Y/CdgJ"/>
</dbReference>
<dbReference type="PANTHER" id="PTHR33525:SF4">
    <property type="entry name" value="CYCLIC DI-GMP PHOSPHODIESTERASE CDGJ"/>
    <property type="match status" value="1"/>
</dbReference>
<dbReference type="Gene3D" id="1.10.3210.10">
    <property type="entry name" value="Hypothetical protein af1432"/>
    <property type="match status" value="1"/>
</dbReference>
<proteinExistence type="predicted"/>
<evidence type="ECO:0000313" key="2">
    <source>
        <dbReference type="EMBL" id="GAA2343345.1"/>
    </source>
</evidence>
<sequence length="392" mass="42381">MYIGRQALYADKRQLAAYELLFRDGPHADHATARDSVATSRVIVEAFTAFGIEELVGDRGCFINLTREFLVGELPLPFPPGRAVLEVMSGMEIDDEVVEGAAVLGGQGHRLAIDSFTGDPAAARLLPHAHYVKIDMRTGDRHAVARLVDQCRRIPRIRLVAQRIETSEQLELAHRLRFQLFQGHELARPHLVTTHALSPIRLARIRLLTELSAEEIDLDRAVATIERDPALAIRILRGVNNAASGLKQPVSSIFQAVVLLGVPQVRQWATLMVAADLADGDESLLSDIVVRARMCQTVAERRGCGDGATAFTVGLLSAIGELLGGPPGELTDHLALTADVADAVAHGRGELGAVLRDVQAYQRGVGADLRGELLAALSWTNASLAEPEPVSR</sequence>
<gene>
    <name evidence="2" type="ORF">GCM10010170_028110</name>
</gene>
<dbReference type="SUPFAM" id="SSF109604">
    <property type="entry name" value="HD-domain/PDEase-like"/>
    <property type="match status" value="1"/>
</dbReference>
<keyword evidence="3" id="KW-1185">Reference proteome</keyword>
<dbReference type="SUPFAM" id="SSF141868">
    <property type="entry name" value="EAL domain-like"/>
    <property type="match status" value="1"/>
</dbReference>
<dbReference type="InterPro" id="IPR013976">
    <property type="entry name" value="HDOD"/>
</dbReference>
<dbReference type="PANTHER" id="PTHR33525">
    <property type="match status" value="1"/>
</dbReference>
<dbReference type="Proteomes" id="UP001501444">
    <property type="component" value="Unassembled WGS sequence"/>
</dbReference>
<dbReference type="InterPro" id="IPR014408">
    <property type="entry name" value="dGMP_Pdiesterase_EAL/HD-GYP"/>
</dbReference>
<evidence type="ECO:0000313" key="3">
    <source>
        <dbReference type="Proteomes" id="UP001501444"/>
    </source>
</evidence>
<dbReference type="Pfam" id="PF08668">
    <property type="entry name" value="HDOD"/>
    <property type="match status" value="1"/>
</dbReference>